<sequence>MRFSLKLVLCTTVITALLFSVCGTLMVKENFDRSLELAVKQNVNQHTLERYALESNMLGYILSGEEFTDEKLAEYGYRLSGYAGTKSQRIAIYTEDRQEIFSNLPEGLTREAVAGVLGTNGDDYQLEKAGQEIYMLLASYLNIENHPVYVASAYDMTSVFTERDRQLRTFLILNGIIIAISLFAIFLLSMLLTAPIKKLNTASRKIAKGAYSERTHIHSQDEIGELSRSFDQMAQAVEDKIEALNAALKQREDFISSFSHEIKTPMTAIIGYADMMRLTPCEKDTQLKYANYIYSESKRLEELSRKLMDLMALSEEPAVLEPVDTGMLFYRLKKQLEPALGEITLEIEAEDATVLAEETLLNCLIRNLVVNAKKADPKDGQVHIKGTIEGSRYGVCVTDKGCGIPKEKLSRIVEPFYMVDKSRARACGGAGLGLAICQKIAELHGTKLEFESVLGEGTSVRFLLRCWKGEEEGDATQA</sequence>
<dbReference type="SMART" id="SM00387">
    <property type="entry name" value="HATPase_c"/>
    <property type="match status" value="1"/>
</dbReference>
<dbReference type="InterPro" id="IPR003660">
    <property type="entry name" value="HAMP_dom"/>
</dbReference>
<evidence type="ECO:0000256" key="4">
    <source>
        <dbReference type="ARBA" id="ARBA00022475"/>
    </source>
</evidence>
<accession>A0ABV1DWR2</accession>
<dbReference type="Pfam" id="PF00512">
    <property type="entry name" value="HisKA"/>
    <property type="match status" value="1"/>
</dbReference>
<comment type="catalytic activity">
    <reaction evidence="1">
        <text>ATP + protein L-histidine = ADP + protein N-phospho-L-histidine.</text>
        <dbReference type="EC" id="2.7.13.3"/>
    </reaction>
</comment>
<dbReference type="SUPFAM" id="SSF55874">
    <property type="entry name" value="ATPase domain of HSP90 chaperone/DNA topoisomerase II/histidine kinase"/>
    <property type="match status" value="1"/>
</dbReference>
<keyword evidence="18" id="KW-1185">Reference proteome</keyword>
<dbReference type="SUPFAM" id="SSF47384">
    <property type="entry name" value="Homodimeric domain of signal transducing histidine kinase"/>
    <property type="match status" value="1"/>
</dbReference>
<keyword evidence="13 14" id="KW-0472">Membrane</keyword>
<evidence type="ECO:0000256" key="6">
    <source>
        <dbReference type="ARBA" id="ARBA00022679"/>
    </source>
</evidence>
<evidence type="ECO:0000256" key="3">
    <source>
        <dbReference type="ARBA" id="ARBA00012438"/>
    </source>
</evidence>
<dbReference type="Gene3D" id="1.10.287.130">
    <property type="match status" value="1"/>
</dbReference>
<dbReference type="InterPro" id="IPR005467">
    <property type="entry name" value="His_kinase_dom"/>
</dbReference>
<evidence type="ECO:0000256" key="8">
    <source>
        <dbReference type="ARBA" id="ARBA00022741"/>
    </source>
</evidence>
<keyword evidence="11 14" id="KW-1133">Transmembrane helix</keyword>
<evidence type="ECO:0000256" key="14">
    <source>
        <dbReference type="SAM" id="Phobius"/>
    </source>
</evidence>
<evidence type="ECO:0000256" key="5">
    <source>
        <dbReference type="ARBA" id="ARBA00022553"/>
    </source>
</evidence>
<evidence type="ECO:0000256" key="11">
    <source>
        <dbReference type="ARBA" id="ARBA00022989"/>
    </source>
</evidence>
<keyword evidence="6" id="KW-0808">Transferase</keyword>
<proteinExistence type="predicted"/>
<dbReference type="Gene3D" id="6.10.340.10">
    <property type="match status" value="1"/>
</dbReference>
<gene>
    <name evidence="17" type="ORF">WMO26_01475</name>
</gene>
<keyword evidence="8" id="KW-0547">Nucleotide-binding</keyword>
<evidence type="ECO:0000256" key="13">
    <source>
        <dbReference type="ARBA" id="ARBA00023136"/>
    </source>
</evidence>
<evidence type="ECO:0000256" key="1">
    <source>
        <dbReference type="ARBA" id="ARBA00000085"/>
    </source>
</evidence>
<dbReference type="Gene3D" id="3.30.565.10">
    <property type="entry name" value="Histidine kinase-like ATPase, C-terminal domain"/>
    <property type="match status" value="1"/>
</dbReference>
<dbReference type="CDD" id="cd00082">
    <property type="entry name" value="HisKA"/>
    <property type="match status" value="1"/>
</dbReference>
<dbReference type="EMBL" id="JBBMFD010000001">
    <property type="protein sequence ID" value="MEQ2439493.1"/>
    <property type="molecule type" value="Genomic_DNA"/>
</dbReference>
<dbReference type="InterPro" id="IPR036890">
    <property type="entry name" value="HATPase_C_sf"/>
</dbReference>
<dbReference type="PANTHER" id="PTHR45528:SF1">
    <property type="entry name" value="SENSOR HISTIDINE KINASE CPXA"/>
    <property type="match status" value="1"/>
</dbReference>
<dbReference type="CDD" id="cd00075">
    <property type="entry name" value="HATPase"/>
    <property type="match status" value="1"/>
</dbReference>
<organism evidence="17 18">
    <name type="scientific">Solibaculum intestinale</name>
    <dbReference type="NCBI Taxonomy" id="3133165"/>
    <lineage>
        <taxon>Bacteria</taxon>
        <taxon>Bacillati</taxon>
        <taxon>Bacillota</taxon>
        <taxon>Clostridia</taxon>
        <taxon>Eubacteriales</taxon>
        <taxon>Oscillospiraceae</taxon>
        <taxon>Solibaculum</taxon>
    </lineage>
</organism>
<name>A0ABV1DWR2_9FIRM</name>
<dbReference type="InterPro" id="IPR036097">
    <property type="entry name" value="HisK_dim/P_sf"/>
</dbReference>
<evidence type="ECO:0000256" key="12">
    <source>
        <dbReference type="ARBA" id="ARBA00023012"/>
    </source>
</evidence>
<evidence type="ECO:0000313" key="17">
    <source>
        <dbReference type="EMBL" id="MEQ2439493.1"/>
    </source>
</evidence>
<feature type="domain" description="HAMP" evidence="16">
    <location>
        <begin position="190"/>
        <end position="242"/>
    </location>
</feature>
<dbReference type="PRINTS" id="PR00344">
    <property type="entry name" value="BCTRLSENSOR"/>
</dbReference>
<dbReference type="InterPro" id="IPR050398">
    <property type="entry name" value="HssS/ArlS-like"/>
</dbReference>
<feature type="domain" description="Histidine kinase" evidence="15">
    <location>
        <begin position="257"/>
        <end position="468"/>
    </location>
</feature>
<dbReference type="InterPro" id="IPR003661">
    <property type="entry name" value="HisK_dim/P_dom"/>
</dbReference>
<evidence type="ECO:0000256" key="10">
    <source>
        <dbReference type="ARBA" id="ARBA00022840"/>
    </source>
</evidence>
<dbReference type="Pfam" id="PF00672">
    <property type="entry name" value="HAMP"/>
    <property type="match status" value="1"/>
</dbReference>
<dbReference type="PROSITE" id="PS50885">
    <property type="entry name" value="HAMP"/>
    <property type="match status" value="1"/>
</dbReference>
<dbReference type="Pfam" id="PF02518">
    <property type="entry name" value="HATPase_c"/>
    <property type="match status" value="1"/>
</dbReference>
<keyword evidence="4" id="KW-1003">Cell membrane</keyword>
<keyword evidence="10" id="KW-0067">ATP-binding</keyword>
<dbReference type="CDD" id="cd06225">
    <property type="entry name" value="HAMP"/>
    <property type="match status" value="1"/>
</dbReference>
<dbReference type="SMART" id="SM00388">
    <property type="entry name" value="HisKA"/>
    <property type="match status" value="1"/>
</dbReference>
<dbReference type="SMART" id="SM00304">
    <property type="entry name" value="HAMP"/>
    <property type="match status" value="1"/>
</dbReference>
<keyword evidence="7 14" id="KW-0812">Transmembrane</keyword>
<evidence type="ECO:0000313" key="18">
    <source>
        <dbReference type="Proteomes" id="UP001489509"/>
    </source>
</evidence>
<keyword evidence="5" id="KW-0597">Phosphoprotein</keyword>
<comment type="subcellular location">
    <subcellularLocation>
        <location evidence="2">Cell membrane</location>
        <topology evidence="2">Multi-pass membrane protein</topology>
    </subcellularLocation>
</comment>
<dbReference type="EC" id="2.7.13.3" evidence="3"/>
<dbReference type="InterPro" id="IPR004358">
    <property type="entry name" value="Sig_transdc_His_kin-like_C"/>
</dbReference>
<evidence type="ECO:0000256" key="7">
    <source>
        <dbReference type="ARBA" id="ARBA00022692"/>
    </source>
</evidence>
<evidence type="ECO:0000256" key="2">
    <source>
        <dbReference type="ARBA" id="ARBA00004651"/>
    </source>
</evidence>
<dbReference type="Proteomes" id="UP001489509">
    <property type="component" value="Unassembled WGS sequence"/>
</dbReference>
<evidence type="ECO:0000256" key="9">
    <source>
        <dbReference type="ARBA" id="ARBA00022777"/>
    </source>
</evidence>
<protein>
    <recommendedName>
        <fullName evidence="3">histidine kinase</fullName>
        <ecNumber evidence="3">2.7.13.3</ecNumber>
    </recommendedName>
</protein>
<comment type="caution">
    <text evidence="17">The sequence shown here is derived from an EMBL/GenBank/DDBJ whole genome shotgun (WGS) entry which is preliminary data.</text>
</comment>
<dbReference type="PANTHER" id="PTHR45528">
    <property type="entry name" value="SENSOR HISTIDINE KINASE CPXA"/>
    <property type="match status" value="1"/>
</dbReference>
<evidence type="ECO:0000259" key="16">
    <source>
        <dbReference type="PROSITE" id="PS50885"/>
    </source>
</evidence>
<dbReference type="PROSITE" id="PS50109">
    <property type="entry name" value="HIS_KIN"/>
    <property type="match status" value="1"/>
</dbReference>
<feature type="transmembrane region" description="Helical" evidence="14">
    <location>
        <begin position="170"/>
        <end position="194"/>
    </location>
</feature>
<dbReference type="SUPFAM" id="SSF158472">
    <property type="entry name" value="HAMP domain-like"/>
    <property type="match status" value="1"/>
</dbReference>
<keyword evidence="12" id="KW-0902">Two-component regulatory system</keyword>
<dbReference type="RefSeq" id="WP_349217751.1">
    <property type="nucleotide sequence ID" value="NZ_JBBMFD010000001.1"/>
</dbReference>
<dbReference type="InterPro" id="IPR003594">
    <property type="entry name" value="HATPase_dom"/>
</dbReference>
<reference evidence="17 18" key="1">
    <citation type="submission" date="2024-03" db="EMBL/GenBank/DDBJ databases">
        <title>Human intestinal bacterial collection.</title>
        <authorList>
            <person name="Pauvert C."/>
            <person name="Hitch T.C.A."/>
            <person name="Clavel T."/>
        </authorList>
    </citation>
    <scope>NUCLEOTIDE SEQUENCE [LARGE SCALE GENOMIC DNA]</scope>
    <source>
        <strain evidence="17 18">CLA-JM-H44</strain>
    </source>
</reference>
<keyword evidence="9 17" id="KW-0418">Kinase</keyword>
<evidence type="ECO:0000259" key="15">
    <source>
        <dbReference type="PROSITE" id="PS50109"/>
    </source>
</evidence>
<dbReference type="GO" id="GO:0016301">
    <property type="term" value="F:kinase activity"/>
    <property type="evidence" value="ECO:0007669"/>
    <property type="project" value="UniProtKB-KW"/>
</dbReference>